<gene>
    <name evidence="1" type="ORF">PU02_0252</name>
</gene>
<dbReference type="EMBL" id="CP010401">
    <property type="protein sequence ID" value="ALE03066.1"/>
    <property type="molecule type" value="Genomic_DNA"/>
</dbReference>
<evidence type="ECO:0000313" key="1">
    <source>
        <dbReference type="EMBL" id="ALE03066.1"/>
    </source>
</evidence>
<reference evidence="1 2" key="1">
    <citation type="journal article" date="2015" name="Genome Announc.">
        <title>Complete Genome Sequence of Bartonella ancashensis Strain 20.00, Isolated from the Blood of a Patient with Verruga Peruana.</title>
        <authorList>
            <person name="Hang J."/>
            <person name="Mullins K.E."/>
            <person name="Clifford R.J."/>
            <person name="Onmus-Leone F."/>
            <person name="Yang Y."/>
            <person name="Jiang J."/>
            <person name="Leguia M."/>
            <person name="Kasper M.R."/>
            <person name="Maguina C."/>
            <person name="Lesho E.P."/>
            <person name="Jarman R.G."/>
            <person name="Richards A.L."/>
            <person name="Blazes D."/>
        </authorList>
    </citation>
    <scope>NUCLEOTIDE SEQUENCE [LARGE SCALE GENOMIC DNA]</scope>
    <source>
        <strain evidence="1 2">20.00</strain>
    </source>
</reference>
<dbReference type="STRING" id="1318743.PU02_0252"/>
<organism evidence="1 2">
    <name type="scientific">Bartonella ancashensis</name>
    <dbReference type="NCBI Taxonomy" id="1318743"/>
    <lineage>
        <taxon>Bacteria</taxon>
        <taxon>Pseudomonadati</taxon>
        <taxon>Pseudomonadota</taxon>
        <taxon>Alphaproteobacteria</taxon>
        <taxon>Hyphomicrobiales</taxon>
        <taxon>Bartonellaceae</taxon>
        <taxon>Bartonella</taxon>
    </lineage>
</organism>
<dbReference type="AlphaFoldDB" id="A0A0M5KSD7"/>
<keyword evidence="2" id="KW-1185">Reference proteome</keyword>
<evidence type="ECO:0000313" key="2">
    <source>
        <dbReference type="Proteomes" id="UP000057213"/>
    </source>
</evidence>
<dbReference type="Proteomes" id="UP000057213">
    <property type="component" value="Chromosome"/>
</dbReference>
<accession>A0A0M5KSD7</accession>
<dbReference type="KEGG" id="banc:PU02_0252"/>
<name>A0A0M5KSD7_9HYPH</name>
<sequence length="54" mass="6180">MIGEAPCRGEHVIAFFGKKHRRLSSQRHITTFLSLEGLHYRFPADVDIMSNPVI</sequence>
<proteinExistence type="predicted"/>
<protein>
    <submittedName>
        <fullName evidence="1">Uncharacterized protein</fullName>
    </submittedName>
</protein>